<dbReference type="Proteomes" id="UP000307749">
    <property type="component" value="Unassembled WGS sequence"/>
</dbReference>
<dbReference type="Gene3D" id="3.40.50.150">
    <property type="entry name" value="Vaccinia Virus protein VP39"/>
    <property type="match status" value="1"/>
</dbReference>
<dbReference type="RefSeq" id="WP_081126450.1">
    <property type="nucleotide sequence ID" value="NZ_DAHXOC010000014.1"/>
</dbReference>
<proteinExistence type="inferred from homology"/>
<dbReference type="GO" id="GO:0004719">
    <property type="term" value="F:protein-L-isoaspartate (D-aspartate) O-methyltransferase activity"/>
    <property type="evidence" value="ECO:0007669"/>
    <property type="project" value="InterPro"/>
</dbReference>
<dbReference type="GO" id="GO:0032259">
    <property type="term" value="P:methylation"/>
    <property type="evidence" value="ECO:0007669"/>
    <property type="project" value="UniProtKB-KW"/>
</dbReference>
<dbReference type="PANTHER" id="PTHR11579">
    <property type="entry name" value="PROTEIN-L-ISOASPARTATE O-METHYLTRANSFERASE"/>
    <property type="match status" value="1"/>
</dbReference>
<gene>
    <name evidence="4" type="ORF">B1806_03270</name>
</gene>
<comment type="similarity">
    <text evidence="1">Belongs to the methyltransferase superfamily. L-isoaspartyl/D-aspartyl protein methyltransferase family.</text>
</comment>
<accession>A0A4S3KR95</accession>
<dbReference type="CDD" id="cd02440">
    <property type="entry name" value="AdoMet_MTases"/>
    <property type="match status" value="1"/>
</dbReference>
<name>A0A4S3KR95_9GAMM</name>
<evidence type="ECO:0000313" key="4">
    <source>
        <dbReference type="EMBL" id="THD11559.1"/>
    </source>
</evidence>
<protein>
    <recommendedName>
        <fullName evidence="2">Protein-L-isoaspartate O-methyltransferase</fullName>
    </recommendedName>
    <alternativeName>
        <fullName evidence="3">Protein L-isoaspartyl methyltransferase</fullName>
    </alternativeName>
</protein>
<comment type="caution">
    <text evidence="4">The sequence shown here is derived from an EMBL/GenBank/DDBJ whole genome shotgun (WGS) entry which is preliminary data.</text>
</comment>
<evidence type="ECO:0000256" key="3">
    <source>
        <dbReference type="ARBA" id="ARBA00030757"/>
    </source>
</evidence>
<dbReference type="InterPro" id="IPR000682">
    <property type="entry name" value="PCMT"/>
</dbReference>
<reference evidence="4 5" key="1">
    <citation type="submission" date="2017-02" db="EMBL/GenBank/DDBJ databases">
        <title>Whole genome sequencing of Metallibacterium scheffleri DSM 24874 (T).</title>
        <authorList>
            <person name="Kumar S."/>
            <person name="Patil P."/>
            <person name="Patil P.B."/>
        </authorList>
    </citation>
    <scope>NUCLEOTIDE SEQUENCE [LARGE SCALE GENOMIC DNA]</scope>
    <source>
        <strain evidence="4 5">DSM 24874</strain>
    </source>
</reference>
<keyword evidence="5" id="KW-1185">Reference proteome</keyword>
<organism evidence="4 5">
    <name type="scientific">Metallibacterium scheffleri</name>
    <dbReference type="NCBI Taxonomy" id="993689"/>
    <lineage>
        <taxon>Bacteria</taxon>
        <taxon>Pseudomonadati</taxon>
        <taxon>Pseudomonadota</taxon>
        <taxon>Gammaproteobacteria</taxon>
        <taxon>Lysobacterales</taxon>
        <taxon>Rhodanobacteraceae</taxon>
        <taxon>Metallibacterium</taxon>
    </lineage>
</organism>
<dbReference type="AlphaFoldDB" id="A0A4S3KR95"/>
<evidence type="ECO:0000313" key="5">
    <source>
        <dbReference type="Proteomes" id="UP000307749"/>
    </source>
</evidence>
<sequence>MTLDFELARQNMVSNQVRTWEVLDARVLDVLTALRREDFVPAAYRDVAFADLELPLGHGEMMMKPVVEGRMLQALELTADDSVLEIGTGSGFISACLSRLAGHVTSLDIHADFTARAGSALRAAQCDNVELVTAEAVREFAPAQRYDAIVATGAVATLPQRWLGWLKPGGRLFVVQGRAPAMQATLLRVDAGTSEILFETDLAYLQHAAPIARFVL</sequence>
<dbReference type="Pfam" id="PF01135">
    <property type="entry name" value="PCMT"/>
    <property type="match status" value="1"/>
</dbReference>
<evidence type="ECO:0000256" key="1">
    <source>
        <dbReference type="ARBA" id="ARBA00005369"/>
    </source>
</evidence>
<dbReference type="SUPFAM" id="SSF53335">
    <property type="entry name" value="S-adenosyl-L-methionine-dependent methyltransferases"/>
    <property type="match status" value="1"/>
</dbReference>
<dbReference type="EMBL" id="MWQO01000011">
    <property type="protein sequence ID" value="THD11559.1"/>
    <property type="molecule type" value="Genomic_DNA"/>
</dbReference>
<dbReference type="STRING" id="993689.GCA_002077135_01131"/>
<dbReference type="InterPro" id="IPR029063">
    <property type="entry name" value="SAM-dependent_MTases_sf"/>
</dbReference>
<dbReference type="GO" id="GO:0005737">
    <property type="term" value="C:cytoplasm"/>
    <property type="evidence" value="ECO:0007669"/>
    <property type="project" value="TreeGrafter"/>
</dbReference>
<keyword evidence="4" id="KW-0808">Transferase</keyword>
<dbReference type="OrthoDB" id="9810066at2"/>
<dbReference type="PANTHER" id="PTHR11579:SF18">
    <property type="entry name" value="PROTEIN-L-ISOASPARTATE O-METHYLTRANSFERASE"/>
    <property type="match status" value="1"/>
</dbReference>
<evidence type="ECO:0000256" key="2">
    <source>
        <dbReference type="ARBA" id="ARBA00013346"/>
    </source>
</evidence>
<keyword evidence="4" id="KW-0489">Methyltransferase</keyword>